<dbReference type="Pfam" id="PF22588">
    <property type="entry name" value="dCache_1_like"/>
    <property type="match status" value="1"/>
</dbReference>
<dbReference type="PATRIC" id="fig|80878.5.peg.2627"/>
<dbReference type="InterPro" id="IPR054327">
    <property type="entry name" value="His-kinase-like_sensor"/>
</dbReference>
<dbReference type="InterPro" id="IPR004358">
    <property type="entry name" value="Sig_transdc_His_kin-like_C"/>
</dbReference>
<evidence type="ECO:0000256" key="3">
    <source>
        <dbReference type="ARBA" id="ARBA00022553"/>
    </source>
</evidence>
<dbReference type="PROSITE" id="PS50109">
    <property type="entry name" value="HIS_KIN"/>
    <property type="match status" value="1"/>
</dbReference>
<comment type="catalytic activity">
    <reaction evidence="1">
        <text>ATP + protein L-histidine = ADP + protein N-phospho-L-histidine.</text>
        <dbReference type="EC" id="2.7.13.3"/>
    </reaction>
</comment>
<evidence type="ECO:0000256" key="1">
    <source>
        <dbReference type="ARBA" id="ARBA00000085"/>
    </source>
</evidence>
<keyword evidence="4" id="KW-0808">Transferase</keyword>
<dbReference type="CDD" id="cd12915">
    <property type="entry name" value="PDC2_DGC_like"/>
    <property type="match status" value="1"/>
</dbReference>
<keyword evidence="11" id="KW-0472">Membrane</keyword>
<keyword evidence="7" id="KW-0902">Two-component regulatory system</keyword>
<dbReference type="PANTHER" id="PTHR43711:SF1">
    <property type="entry name" value="HISTIDINE KINASE 1"/>
    <property type="match status" value="1"/>
</dbReference>
<dbReference type="Proteomes" id="UP000032566">
    <property type="component" value="Unassembled WGS sequence"/>
</dbReference>
<comment type="caution">
    <text evidence="13">The sequence shown here is derived from an EMBL/GenBank/DDBJ whole genome shotgun (WGS) entry which is preliminary data.</text>
</comment>
<dbReference type="PRINTS" id="PR00344">
    <property type="entry name" value="BCTRLSENSOR"/>
</dbReference>
<dbReference type="SMART" id="SM00388">
    <property type="entry name" value="HisKA"/>
    <property type="match status" value="1"/>
</dbReference>
<organism evidence="13 14">
    <name type="scientific">Acidovorax temperans</name>
    <dbReference type="NCBI Taxonomy" id="80878"/>
    <lineage>
        <taxon>Bacteria</taxon>
        <taxon>Pseudomonadati</taxon>
        <taxon>Pseudomonadota</taxon>
        <taxon>Betaproteobacteria</taxon>
        <taxon>Burkholderiales</taxon>
        <taxon>Comamonadaceae</taxon>
        <taxon>Acidovorax</taxon>
    </lineage>
</organism>
<dbReference type="FunFam" id="3.30.565.10:FF:000010">
    <property type="entry name" value="Sensor histidine kinase RcsC"/>
    <property type="match status" value="1"/>
</dbReference>
<evidence type="ECO:0000256" key="5">
    <source>
        <dbReference type="ARBA" id="ARBA00022729"/>
    </source>
</evidence>
<evidence type="ECO:0000256" key="4">
    <source>
        <dbReference type="ARBA" id="ARBA00022679"/>
    </source>
</evidence>
<dbReference type="InterPro" id="IPR003594">
    <property type="entry name" value="HATPase_dom"/>
</dbReference>
<keyword evidence="11" id="KW-0812">Transmembrane</keyword>
<dbReference type="Gene3D" id="1.10.287.130">
    <property type="match status" value="1"/>
</dbReference>
<evidence type="ECO:0000256" key="6">
    <source>
        <dbReference type="ARBA" id="ARBA00022777"/>
    </source>
</evidence>
<evidence type="ECO:0000256" key="9">
    <source>
        <dbReference type="ARBA" id="ARBA00058004"/>
    </source>
</evidence>
<keyword evidence="3" id="KW-0597">Phosphoprotein</keyword>
<evidence type="ECO:0000256" key="10">
    <source>
        <dbReference type="ARBA" id="ARBA00070152"/>
    </source>
</evidence>
<dbReference type="Pfam" id="PF02518">
    <property type="entry name" value="HATPase_c"/>
    <property type="match status" value="1"/>
</dbReference>
<keyword evidence="11" id="KW-1133">Transmembrane helix</keyword>
<keyword evidence="5" id="KW-0732">Signal</keyword>
<dbReference type="Pfam" id="PF00512">
    <property type="entry name" value="HisKA"/>
    <property type="match status" value="1"/>
</dbReference>
<dbReference type="SUPFAM" id="SSF47384">
    <property type="entry name" value="Homodimeric domain of signal transducing histidine kinase"/>
    <property type="match status" value="1"/>
</dbReference>
<keyword evidence="6 13" id="KW-0418">Kinase</keyword>
<evidence type="ECO:0000256" key="8">
    <source>
        <dbReference type="ARBA" id="ARBA00023026"/>
    </source>
</evidence>
<dbReference type="SMART" id="SM00387">
    <property type="entry name" value="HATPase_c"/>
    <property type="match status" value="1"/>
</dbReference>
<evidence type="ECO:0000256" key="2">
    <source>
        <dbReference type="ARBA" id="ARBA00012438"/>
    </source>
</evidence>
<dbReference type="Gene3D" id="3.30.565.10">
    <property type="entry name" value="Histidine kinase-like ATPase, C-terminal domain"/>
    <property type="match status" value="1"/>
</dbReference>
<keyword evidence="8" id="KW-0843">Virulence</keyword>
<dbReference type="Gene3D" id="3.30.450.20">
    <property type="entry name" value="PAS domain"/>
    <property type="match status" value="2"/>
</dbReference>
<feature type="transmembrane region" description="Helical" evidence="11">
    <location>
        <begin position="6"/>
        <end position="25"/>
    </location>
</feature>
<evidence type="ECO:0000259" key="12">
    <source>
        <dbReference type="PROSITE" id="PS50109"/>
    </source>
</evidence>
<dbReference type="PANTHER" id="PTHR43711">
    <property type="entry name" value="TWO-COMPONENT HISTIDINE KINASE"/>
    <property type="match status" value="1"/>
</dbReference>
<evidence type="ECO:0000256" key="11">
    <source>
        <dbReference type="SAM" id="Phobius"/>
    </source>
</evidence>
<name>A0A0D7K7A5_9BURK</name>
<dbReference type="AlphaFoldDB" id="A0A0D7K7A5"/>
<reference evidence="13 14" key="1">
    <citation type="submission" date="2014-12" db="EMBL/GenBank/DDBJ databases">
        <title>Isolation of bacteria from lake water.</title>
        <authorList>
            <person name="Sheng K.-Y."/>
            <person name="Chin P.-S."/>
            <person name="Chan K.-G."/>
            <person name="Tan G.S."/>
        </authorList>
    </citation>
    <scope>NUCLEOTIDE SEQUENCE [LARGE SCALE GENOMIC DNA]</scope>
    <source>
        <strain evidence="13 14">KY4</strain>
    </source>
</reference>
<dbReference type="InterPro" id="IPR005467">
    <property type="entry name" value="His_kinase_dom"/>
</dbReference>
<dbReference type="CDD" id="cd12914">
    <property type="entry name" value="PDC1_DGC_like"/>
    <property type="match status" value="1"/>
</dbReference>
<dbReference type="InterPro" id="IPR036097">
    <property type="entry name" value="HisK_dim/P_sf"/>
</dbReference>
<evidence type="ECO:0000256" key="7">
    <source>
        <dbReference type="ARBA" id="ARBA00023012"/>
    </source>
</evidence>
<protein>
    <recommendedName>
        <fullName evidence="10">Virulence sensor protein BvgS</fullName>
        <ecNumber evidence="2">2.7.13.3</ecNumber>
    </recommendedName>
</protein>
<dbReference type="CDD" id="cd16922">
    <property type="entry name" value="HATPase_EvgS-ArcB-TorS-like"/>
    <property type="match status" value="1"/>
</dbReference>
<dbReference type="SUPFAM" id="SSF55874">
    <property type="entry name" value="ATPase domain of HSP90 chaperone/DNA topoisomerase II/histidine kinase"/>
    <property type="match status" value="1"/>
</dbReference>
<dbReference type="InterPro" id="IPR036890">
    <property type="entry name" value="HATPase_C_sf"/>
</dbReference>
<dbReference type="GO" id="GO:0000155">
    <property type="term" value="F:phosphorelay sensor kinase activity"/>
    <property type="evidence" value="ECO:0007669"/>
    <property type="project" value="InterPro"/>
</dbReference>
<sequence>MVIGFIAMALIVTGALIGLALYTKWQDALVAQERQSANLARVLQEQTLRVLHPIDLATQRMRDAVANGSLQPSDFTRLANETGLVPDILTQLSLVGADGRFVASNLDPDGQKTGPVDLSEREHIQIHLEPGRNPDLRKQLTRNGLFVGKPVLGKVSGKWTLQLSRPIVSPKGHLHGVVVASVNPDYFETVFSDVDLGPGGAVTLLGDDNTLRARVSGGQATGMGQVLKLASDHPLLDVNKPEGTYTRVSAVDNMERITAFRRVPGYPLNMLVSNTTEAALEEWRGMRNVTLVVALLLGVAIVASGVGFLRGVRRLEESHAALAVSEAQAQSASQAKSEFMTAVSHELRTPLTSIRGFAELMELRLKEPSFREAATLIRQAADHLNTLLTEILDLAKVEAGAMPIVLAPHPVRELVQNTADFFAISAAQKGLALAVSVPDATPEMLICDGLRLKQILNNLLSNALKFTEQGEVRLEVEPQGAQLRFHVIDTGPGIPEHLHELIFEKFRQGSAQVSSEHGGTGLGLALSRALAELMQGELSVSSVPGEGARFTLTLPCTTP</sequence>
<dbReference type="InterPro" id="IPR003661">
    <property type="entry name" value="HisK_dim/P_dom"/>
</dbReference>
<dbReference type="EMBL" id="JXYQ01000049">
    <property type="protein sequence ID" value="KJA09879.1"/>
    <property type="molecule type" value="Genomic_DNA"/>
</dbReference>
<accession>A0A0D7K7A5</accession>
<evidence type="ECO:0000313" key="13">
    <source>
        <dbReference type="EMBL" id="KJA09879.1"/>
    </source>
</evidence>
<gene>
    <name evidence="13" type="ORF">RP29_14190</name>
</gene>
<dbReference type="EC" id="2.7.13.3" evidence="2"/>
<proteinExistence type="predicted"/>
<dbReference type="CDD" id="cd00082">
    <property type="entry name" value="HisKA"/>
    <property type="match status" value="1"/>
</dbReference>
<dbReference type="OrthoDB" id="567977at2"/>
<comment type="function">
    <text evidence="9">Member of the two-component regulatory system BvgS/BvgA. Phosphorylates BvgA via a four-step phosphorelay in response to environmental signals.</text>
</comment>
<feature type="transmembrane region" description="Helical" evidence="11">
    <location>
        <begin position="289"/>
        <end position="309"/>
    </location>
</feature>
<evidence type="ECO:0000313" key="14">
    <source>
        <dbReference type="Proteomes" id="UP000032566"/>
    </source>
</evidence>
<keyword evidence="14" id="KW-1185">Reference proteome</keyword>
<dbReference type="FunFam" id="1.10.287.130:FF:000001">
    <property type="entry name" value="Two-component sensor histidine kinase"/>
    <property type="match status" value="1"/>
</dbReference>
<dbReference type="STRING" id="80878.RP29_14190"/>
<dbReference type="InterPro" id="IPR050736">
    <property type="entry name" value="Sensor_HK_Regulatory"/>
</dbReference>
<feature type="domain" description="Histidine kinase" evidence="12">
    <location>
        <begin position="342"/>
        <end position="558"/>
    </location>
</feature>